<organism evidence="2 3">
    <name type="scientific">Colletotrichum plurivorum</name>
    <dbReference type="NCBI Taxonomy" id="2175906"/>
    <lineage>
        <taxon>Eukaryota</taxon>
        <taxon>Fungi</taxon>
        <taxon>Dikarya</taxon>
        <taxon>Ascomycota</taxon>
        <taxon>Pezizomycotina</taxon>
        <taxon>Sordariomycetes</taxon>
        <taxon>Hypocreomycetidae</taxon>
        <taxon>Glomerellales</taxon>
        <taxon>Glomerellaceae</taxon>
        <taxon>Colletotrichum</taxon>
        <taxon>Colletotrichum orchidearum species complex</taxon>
    </lineage>
</organism>
<name>A0A8H6KEL2_9PEZI</name>
<reference evidence="2" key="1">
    <citation type="journal article" date="2020" name="Phytopathology">
        <title>Genome Sequence Resources of Colletotrichum truncatum, C. plurivorum, C. musicola, and C. sojae: Four Species Pathogenic to Soybean (Glycine max).</title>
        <authorList>
            <person name="Rogerio F."/>
            <person name="Boufleur T.R."/>
            <person name="Ciampi-Guillardi M."/>
            <person name="Sukno S.A."/>
            <person name="Thon M.R."/>
            <person name="Massola Junior N.S."/>
            <person name="Baroncelli R."/>
        </authorList>
    </citation>
    <scope>NUCLEOTIDE SEQUENCE</scope>
    <source>
        <strain evidence="2">LFN00145</strain>
    </source>
</reference>
<dbReference type="Proteomes" id="UP000654918">
    <property type="component" value="Unassembled WGS sequence"/>
</dbReference>
<protein>
    <submittedName>
        <fullName evidence="2">Uncharacterized protein</fullName>
    </submittedName>
</protein>
<dbReference type="AlphaFoldDB" id="A0A8H6KEL2"/>
<evidence type="ECO:0000313" key="2">
    <source>
        <dbReference type="EMBL" id="KAF6830039.1"/>
    </source>
</evidence>
<feature type="region of interest" description="Disordered" evidence="1">
    <location>
        <begin position="21"/>
        <end position="41"/>
    </location>
</feature>
<keyword evidence="3" id="KW-1185">Reference proteome</keyword>
<proteinExistence type="predicted"/>
<accession>A0A8H6KEL2</accession>
<sequence>MPAITATTGLEMRRKTAWPGVLSTKLPSDQGPRRGSGRGCGGSTGGLASICSTVLEEPVAFQELRFTPARSQAPELHQGRILCLVICGAERGVVYFVVHVPGG</sequence>
<gene>
    <name evidence="2" type="ORF">CPLU01_07560</name>
</gene>
<dbReference type="EMBL" id="WIGO01000099">
    <property type="protein sequence ID" value="KAF6830039.1"/>
    <property type="molecule type" value="Genomic_DNA"/>
</dbReference>
<evidence type="ECO:0000256" key="1">
    <source>
        <dbReference type="SAM" id="MobiDB-lite"/>
    </source>
</evidence>
<comment type="caution">
    <text evidence="2">The sequence shown here is derived from an EMBL/GenBank/DDBJ whole genome shotgun (WGS) entry which is preliminary data.</text>
</comment>
<evidence type="ECO:0000313" key="3">
    <source>
        <dbReference type="Proteomes" id="UP000654918"/>
    </source>
</evidence>